<reference evidence="1" key="1">
    <citation type="journal article" date="2014" name="Front. Microbiol.">
        <title>High frequency of phylogenetically diverse reductive dehalogenase-homologous genes in deep subseafloor sedimentary metagenomes.</title>
        <authorList>
            <person name="Kawai M."/>
            <person name="Futagami T."/>
            <person name="Toyoda A."/>
            <person name="Takaki Y."/>
            <person name="Nishi S."/>
            <person name="Hori S."/>
            <person name="Arai W."/>
            <person name="Tsubouchi T."/>
            <person name="Morono Y."/>
            <person name="Uchiyama I."/>
            <person name="Ito T."/>
            <person name="Fujiyama A."/>
            <person name="Inagaki F."/>
            <person name="Takami H."/>
        </authorList>
    </citation>
    <scope>NUCLEOTIDE SEQUENCE</scope>
    <source>
        <strain evidence="1">Expedition CK06-06</strain>
    </source>
</reference>
<proteinExistence type="predicted"/>
<evidence type="ECO:0000313" key="1">
    <source>
        <dbReference type="EMBL" id="GAI58671.1"/>
    </source>
</evidence>
<accession>X1QV45</accession>
<protein>
    <submittedName>
        <fullName evidence="1">Uncharacterized protein</fullName>
    </submittedName>
</protein>
<dbReference type="AlphaFoldDB" id="X1QV45"/>
<comment type="caution">
    <text evidence="1">The sequence shown here is derived from an EMBL/GenBank/DDBJ whole genome shotgun (WGS) entry which is preliminary data.</text>
</comment>
<gene>
    <name evidence="1" type="ORF">S06H3_55703</name>
</gene>
<dbReference type="EMBL" id="BARV01035737">
    <property type="protein sequence ID" value="GAI58671.1"/>
    <property type="molecule type" value="Genomic_DNA"/>
</dbReference>
<feature type="non-terminal residue" evidence="1">
    <location>
        <position position="1"/>
    </location>
</feature>
<name>X1QV45_9ZZZZ</name>
<organism evidence="1">
    <name type="scientific">marine sediment metagenome</name>
    <dbReference type="NCBI Taxonomy" id="412755"/>
    <lineage>
        <taxon>unclassified sequences</taxon>
        <taxon>metagenomes</taxon>
        <taxon>ecological metagenomes</taxon>
    </lineage>
</organism>
<sequence length="86" mass="9554">DSPISPDSGENIYVDIYSHKGDLAHLSILRADGVRVRKYSTEEMALNDPGNSGKWRAYNEAMFYFALEPMGYNTLPPTKPTTATKA</sequence>